<dbReference type="PANTHER" id="PTHR16165">
    <property type="entry name" value="NXPE FAMILY MEMBER"/>
    <property type="match status" value="1"/>
</dbReference>
<proteinExistence type="inferred from homology"/>
<dbReference type="SUPFAM" id="SSF81296">
    <property type="entry name" value="E set domains"/>
    <property type="match status" value="1"/>
</dbReference>
<evidence type="ECO:0000259" key="2">
    <source>
        <dbReference type="Pfam" id="PF24536"/>
    </source>
</evidence>
<dbReference type="OMA" id="DPWFCYK"/>
<dbReference type="GO" id="GO:0007399">
    <property type="term" value="P:nervous system development"/>
    <property type="evidence" value="ECO:0007669"/>
    <property type="project" value="UniProtKB-ARBA"/>
</dbReference>
<dbReference type="InterPro" id="IPR014756">
    <property type="entry name" value="Ig_E-set"/>
</dbReference>
<evidence type="ECO:0000313" key="3">
    <source>
        <dbReference type="Ensembl" id="ENSCVAP00000013288.1"/>
    </source>
</evidence>
<organism evidence="3 4">
    <name type="scientific">Cyprinodon variegatus</name>
    <name type="common">Sheepshead minnow</name>
    <dbReference type="NCBI Taxonomy" id="28743"/>
    <lineage>
        <taxon>Eukaryota</taxon>
        <taxon>Metazoa</taxon>
        <taxon>Chordata</taxon>
        <taxon>Craniata</taxon>
        <taxon>Vertebrata</taxon>
        <taxon>Euteleostomi</taxon>
        <taxon>Actinopterygii</taxon>
        <taxon>Neopterygii</taxon>
        <taxon>Teleostei</taxon>
        <taxon>Neoteleostei</taxon>
        <taxon>Acanthomorphata</taxon>
        <taxon>Ovalentaria</taxon>
        <taxon>Atherinomorphae</taxon>
        <taxon>Cyprinodontiformes</taxon>
        <taxon>Cyprinodontidae</taxon>
        <taxon>Cyprinodon</taxon>
    </lineage>
</organism>
<dbReference type="Pfam" id="PF06312">
    <property type="entry name" value="Neurexophilin"/>
    <property type="match status" value="1"/>
</dbReference>
<protein>
    <submittedName>
        <fullName evidence="3">Neurexophilin and PC-esterase domain family member 3</fullName>
    </submittedName>
</protein>
<accession>A0A3Q2D490</accession>
<gene>
    <name evidence="3" type="primary">NXPE3</name>
</gene>
<sequence length="525" mass="60321">MRSRAYRRICSPKFRPFYLTLVLSIIILLLYSNWVTYLTTYEVVKTPNSIAKHSCSFHSLPPKEAHLADLLKQLIIWPKGPDLASFFFLYDTSDPARSSFTILPPNGGRSWHVGDQLEVLIKMYDFYGRPKEFGGDFLLVRLHNPILDAGVAGKVLDHRNGTYSAIFSLLWEGRVILVHPSEGIVVLEKLTQEQPDRIYFRSLFRQGSVNKSAICNICLNKPHRLCNYSDPITGEPWFCYKPKNISCNARITHSKGGFIQNLQVLIITQHYMYFILFYSAFNYFLDYPGEVRNAVSNGPAGYYYLGVWRALDGTTVHQFNTATEISQCLKNKRIHLYGDSTIRQWFEYLNGTLPGPFLALDYTNNILLTFRSHGPPIRFRYVPVSQLRYIANELDRVVGGENTVVIIGIWSHFSTFPVEVYIRRLLNVRKAVVRLLNRAPGTLVIIRTANPKTLTLYESLTNSDWYSLQRDKILRAIFQRVKVKLVDAWEMTVAHHLPHNLHPQPPIIKNMINVILSYICPKGAS</sequence>
<dbReference type="Ensembl" id="ENSCVAT00000030674.1">
    <property type="protein sequence ID" value="ENSCVAP00000013288.1"/>
    <property type="gene ID" value="ENSCVAG00000015758.1"/>
</dbReference>
<dbReference type="PANTHER" id="PTHR16165:SF9">
    <property type="entry name" value="NXPE FAMILY MEMBER 3"/>
    <property type="match status" value="1"/>
</dbReference>
<dbReference type="Pfam" id="PF24536">
    <property type="entry name" value="NXPE4_C"/>
    <property type="match status" value="1"/>
</dbReference>
<evidence type="ECO:0000313" key="4">
    <source>
        <dbReference type="Proteomes" id="UP000265020"/>
    </source>
</evidence>
<keyword evidence="4" id="KW-1185">Reference proteome</keyword>
<name>A0A3Q2D490_CYPVA</name>
<dbReference type="InterPro" id="IPR026845">
    <property type="entry name" value="NXPH/NXPE"/>
</dbReference>
<reference evidence="3" key="2">
    <citation type="submission" date="2025-09" db="UniProtKB">
        <authorList>
            <consortium name="Ensembl"/>
        </authorList>
    </citation>
    <scope>IDENTIFICATION</scope>
</reference>
<comment type="similarity">
    <text evidence="1">Belongs to the NXPE family.</text>
</comment>
<dbReference type="InterPro" id="IPR057106">
    <property type="entry name" value="NXPE4_C"/>
</dbReference>
<dbReference type="AlphaFoldDB" id="A0A3Q2D490"/>
<dbReference type="Proteomes" id="UP000265020">
    <property type="component" value="Unassembled WGS sequence"/>
</dbReference>
<dbReference type="GeneTree" id="ENSGT00950000182866"/>
<evidence type="ECO:0000256" key="1">
    <source>
        <dbReference type="ARBA" id="ARBA00005431"/>
    </source>
</evidence>
<reference evidence="3" key="1">
    <citation type="submission" date="2025-08" db="UniProtKB">
        <authorList>
            <consortium name="Ensembl"/>
        </authorList>
    </citation>
    <scope>IDENTIFICATION</scope>
</reference>
<feature type="domain" description="NXPE C-terminal" evidence="2">
    <location>
        <begin position="308"/>
        <end position="520"/>
    </location>
</feature>